<evidence type="ECO:0000259" key="4">
    <source>
        <dbReference type="PROSITE" id="PS51180"/>
    </source>
</evidence>
<dbReference type="SMART" id="SM01041">
    <property type="entry name" value="BRO1"/>
    <property type="match status" value="1"/>
</dbReference>
<comment type="caution">
    <text evidence="5">The sequence shown here is derived from an EMBL/GenBank/DDBJ whole genome shotgun (WGS) entry which is preliminary data.</text>
</comment>
<dbReference type="PANTHER" id="PTHR40463">
    <property type="entry name" value="PH-RESPONSE REGULATOR PROTEIN PALC"/>
    <property type="match status" value="1"/>
</dbReference>
<dbReference type="GO" id="GO:0005886">
    <property type="term" value="C:plasma membrane"/>
    <property type="evidence" value="ECO:0007669"/>
    <property type="project" value="TreeGrafter"/>
</dbReference>
<reference evidence="5 6" key="1">
    <citation type="journal article" date="2020" name="Genomics">
        <title>Complete, high-quality genomes from long-read metagenomic sequencing of two wolf lichen thalli reveals enigmatic genome architecture.</title>
        <authorList>
            <person name="McKenzie S.K."/>
            <person name="Walston R.F."/>
            <person name="Allen J.L."/>
        </authorList>
    </citation>
    <scope>NUCLEOTIDE SEQUENCE [LARGE SCALE GENOMIC DNA]</scope>
    <source>
        <strain evidence="5">WasteWater1</strain>
    </source>
</reference>
<organism evidence="5 6">
    <name type="scientific">Letharia lupina</name>
    <dbReference type="NCBI Taxonomy" id="560253"/>
    <lineage>
        <taxon>Eukaryota</taxon>
        <taxon>Fungi</taxon>
        <taxon>Dikarya</taxon>
        <taxon>Ascomycota</taxon>
        <taxon>Pezizomycotina</taxon>
        <taxon>Lecanoromycetes</taxon>
        <taxon>OSLEUM clade</taxon>
        <taxon>Lecanoromycetidae</taxon>
        <taxon>Lecanorales</taxon>
        <taxon>Lecanorineae</taxon>
        <taxon>Parmeliaceae</taxon>
        <taxon>Letharia</taxon>
    </lineage>
</organism>
<dbReference type="RefSeq" id="XP_037149698.1">
    <property type="nucleotide sequence ID" value="XM_037294317.1"/>
</dbReference>
<proteinExistence type="inferred from homology"/>
<evidence type="ECO:0000313" key="5">
    <source>
        <dbReference type="EMBL" id="KAF6220263.1"/>
    </source>
</evidence>
<dbReference type="InterPro" id="IPR038499">
    <property type="entry name" value="BRO1_sf"/>
</dbReference>
<evidence type="ECO:0000256" key="1">
    <source>
        <dbReference type="ARBA" id="ARBA00010997"/>
    </source>
</evidence>
<dbReference type="Gene3D" id="1.25.40.280">
    <property type="entry name" value="alix/aip1 like domains"/>
    <property type="match status" value="1"/>
</dbReference>
<dbReference type="AlphaFoldDB" id="A0A8H6FA30"/>
<dbReference type="GeneID" id="59331806"/>
<dbReference type="InterPro" id="IPR004328">
    <property type="entry name" value="BRO1_dom"/>
</dbReference>
<feature type="compositionally biased region" description="Acidic residues" evidence="3">
    <location>
        <begin position="432"/>
        <end position="447"/>
    </location>
</feature>
<gene>
    <name evidence="5" type="ORF">HO133_003395</name>
</gene>
<dbReference type="PANTHER" id="PTHR40463:SF1">
    <property type="entry name" value="PH-RESPONSE REGULATOR PROTEIN PALC"/>
    <property type="match status" value="1"/>
</dbReference>
<evidence type="ECO:0000256" key="2">
    <source>
        <dbReference type="ARBA" id="ARBA00022193"/>
    </source>
</evidence>
<dbReference type="PROSITE" id="PS51180">
    <property type="entry name" value="BRO1"/>
    <property type="match status" value="1"/>
</dbReference>
<dbReference type="GO" id="GO:0071467">
    <property type="term" value="P:cellular response to pH"/>
    <property type="evidence" value="ECO:0007669"/>
    <property type="project" value="InterPro"/>
</dbReference>
<evidence type="ECO:0000256" key="3">
    <source>
        <dbReference type="SAM" id="MobiDB-lite"/>
    </source>
</evidence>
<evidence type="ECO:0000313" key="6">
    <source>
        <dbReference type="Proteomes" id="UP000593566"/>
    </source>
</evidence>
<comment type="similarity">
    <text evidence="1">Belongs to the palC family.</text>
</comment>
<feature type="domain" description="BRO1" evidence="4">
    <location>
        <begin position="1"/>
        <end position="273"/>
    </location>
</feature>
<keyword evidence="6" id="KW-1185">Reference proteome</keyword>
<name>A0A8H6FA30_9LECA</name>
<accession>A0A8H6FA30</accession>
<protein>
    <recommendedName>
        <fullName evidence="2">pH-response regulator protein palC</fullName>
    </recommendedName>
</protein>
<sequence length="474" mass="51563">MPFAFTLPTTSALPFSSFVHSTTHPSLPLAASTHRSVFRSVLKKHKRLPPSSRTSYLSTILATFDDYLPYLLTLEAALCGKPVNGEEIDLALKKEIDVEWRTTLTATIPGREPPRVKGKGLDFEISFVLHTLTCLYTLQARAQLLALYGAITPTAEQRTAIITTATKQLLQANSIHNYLASRAAEIDASCAILETLAQTQGGLAALALAEATLLAVLKDDPYPAVVAQDRNKNDKDWMIKPPEIPKVRAHLFARLCLAAAEHAGKAEAMLSASGRIDEALIKYVNGLKRTSRAKACRFFGIDADLGGETGQGIAWLTGGKKQLGFAGAKDEGSKMKGLAKFKKDWTERREDKKIERGGEWGSDAGRLEELRVIEMLEQKWNKINDTINTQLIPPSDPLVANMPLGRDIHSAKSFVPPSLDDDTLTRMRAPPDVDEMSDGDDDESGSDEGEKAQAGLPGAFPGSSSTPSNDNSYY</sequence>
<feature type="compositionally biased region" description="Polar residues" evidence="3">
    <location>
        <begin position="462"/>
        <end position="474"/>
    </location>
</feature>
<dbReference type="EMBL" id="JACCJB010000017">
    <property type="protein sequence ID" value="KAF6220263.1"/>
    <property type="molecule type" value="Genomic_DNA"/>
</dbReference>
<dbReference type="Proteomes" id="UP000593566">
    <property type="component" value="Unassembled WGS sequence"/>
</dbReference>
<feature type="region of interest" description="Disordered" evidence="3">
    <location>
        <begin position="411"/>
        <end position="474"/>
    </location>
</feature>
<dbReference type="InterPro" id="IPR037505">
    <property type="entry name" value="pH-resp_palC"/>
</dbReference>